<dbReference type="EMBL" id="RCDB01000005">
    <property type="protein sequence ID" value="RLK46430.1"/>
    <property type="molecule type" value="Genomic_DNA"/>
</dbReference>
<dbReference type="PANTHER" id="PTHR34386">
    <property type="entry name" value="GLUTAREDOXIN"/>
    <property type="match status" value="1"/>
</dbReference>
<dbReference type="Pfam" id="PF00462">
    <property type="entry name" value="Glutaredoxin"/>
    <property type="match status" value="1"/>
</dbReference>
<keyword evidence="3" id="KW-1185">Reference proteome</keyword>
<dbReference type="RefSeq" id="WP_121061268.1">
    <property type="nucleotide sequence ID" value="NZ_RCDB01000005.1"/>
</dbReference>
<dbReference type="SUPFAM" id="SSF52833">
    <property type="entry name" value="Thioredoxin-like"/>
    <property type="match status" value="1"/>
</dbReference>
<evidence type="ECO:0000313" key="2">
    <source>
        <dbReference type="EMBL" id="RLK46430.1"/>
    </source>
</evidence>
<dbReference type="Proteomes" id="UP000273158">
    <property type="component" value="Unassembled WGS sequence"/>
</dbReference>
<dbReference type="InterPro" id="IPR051548">
    <property type="entry name" value="Grx-like_ET"/>
</dbReference>
<dbReference type="InterPro" id="IPR002109">
    <property type="entry name" value="Glutaredoxin"/>
</dbReference>
<reference evidence="2 3" key="1">
    <citation type="journal article" date="2015" name="Stand. Genomic Sci.">
        <title>Genomic Encyclopedia of Bacterial and Archaeal Type Strains, Phase III: the genomes of soil and plant-associated and newly described type strains.</title>
        <authorList>
            <person name="Whitman W.B."/>
            <person name="Woyke T."/>
            <person name="Klenk H.P."/>
            <person name="Zhou Y."/>
            <person name="Lilburn T.G."/>
            <person name="Beck B.J."/>
            <person name="De Vos P."/>
            <person name="Vandamme P."/>
            <person name="Eisen J.A."/>
            <person name="Garrity G."/>
            <person name="Hugenholtz P."/>
            <person name="Kyrpides N.C."/>
        </authorList>
    </citation>
    <scope>NUCLEOTIDE SEQUENCE [LARGE SCALE GENOMIC DNA]</scope>
    <source>
        <strain evidence="2 3">S2T63</strain>
    </source>
</reference>
<sequence>MAERITVYTTGPSCARCTLTKNVLTSKGIEYDEVNIRDNEDARAYVVDDLGYTEAPVVVVTDEDHWSGFRPDHINRIATH</sequence>
<dbReference type="InterPro" id="IPR036249">
    <property type="entry name" value="Thioredoxin-like_sf"/>
</dbReference>
<dbReference type="GO" id="GO:0045454">
    <property type="term" value="P:cell redox homeostasis"/>
    <property type="evidence" value="ECO:0007669"/>
    <property type="project" value="TreeGrafter"/>
</dbReference>
<protein>
    <submittedName>
        <fullName evidence="2">Ribonucleoside-diphosphate reductase class Ib glutaredoxin subunit</fullName>
    </submittedName>
</protein>
<accession>A0A498BZU7</accession>
<evidence type="ECO:0000313" key="3">
    <source>
        <dbReference type="Proteomes" id="UP000273158"/>
    </source>
</evidence>
<comment type="caution">
    <text evidence="2">The sequence shown here is derived from an EMBL/GenBank/DDBJ whole genome shotgun (WGS) entry which is preliminary data.</text>
</comment>
<feature type="domain" description="Glutaredoxin" evidence="1">
    <location>
        <begin position="5"/>
        <end position="63"/>
    </location>
</feature>
<dbReference type="GO" id="GO:0009055">
    <property type="term" value="F:electron transfer activity"/>
    <property type="evidence" value="ECO:0007669"/>
    <property type="project" value="TreeGrafter"/>
</dbReference>
<name>A0A498BZU7_9MICO</name>
<dbReference type="OrthoDB" id="8545217at2"/>
<evidence type="ECO:0000259" key="1">
    <source>
        <dbReference type="Pfam" id="PF00462"/>
    </source>
</evidence>
<organism evidence="2 3">
    <name type="scientific">Microbacterium telephonicum</name>
    <dbReference type="NCBI Taxonomy" id="1714841"/>
    <lineage>
        <taxon>Bacteria</taxon>
        <taxon>Bacillati</taxon>
        <taxon>Actinomycetota</taxon>
        <taxon>Actinomycetes</taxon>
        <taxon>Micrococcales</taxon>
        <taxon>Microbacteriaceae</taxon>
        <taxon>Microbacterium</taxon>
    </lineage>
</organism>
<dbReference type="Gene3D" id="3.40.30.10">
    <property type="entry name" value="Glutaredoxin"/>
    <property type="match status" value="1"/>
</dbReference>
<dbReference type="CDD" id="cd02976">
    <property type="entry name" value="NrdH"/>
    <property type="match status" value="1"/>
</dbReference>
<proteinExistence type="predicted"/>
<dbReference type="PANTHER" id="PTHR34386:SF1">
    <property type="entry name" value="GLUTAREDOXIN-LIKE PROTEIN NRDH"/>
    <property type="match status" value="1"/>
</dbReference>
<dbReference type="PROSITE" id="PS51354">
    <property type="entry name" value="GLUTAREDOXIN_2"/>
    <property type="match status" value="1"/>
</dbReference>
<dbReference type="AlphaFoldDB" id="A0A498BZU7"/>
<gene>
    <name evidence="2" type="ORF">C7474_2968</name>
</gene>